<feature type="compositionally biased region" description="Polar residues" evidence="5">
    <location>
        <begin position="337"/>
        <end position="346"/>
    </location>
</feature>
<keyword evidence="6" id="KW-0472">Membrane</keyword>
<dbReference type="GO" id="GO:0016020">
    <property type="term" value="C:membrane"/>
    <property type="evidence" value="ECO:0007669"/>
    <property type="project" value="InterPro"/>
</dbReference>
<name>A0A2G5HR24_CERBT</name>
<dbReference type="NCBIfam" id="TIGR00530">
    <property type="entry name" value="AGP_acyltrn"/>
    <property type="match status" value="1"/>
</dbReference>
<dbReference type="InterPro" id="IPR002123">
    <property type="entry name" value="Plipid/glycerol_acylTrfase"/>
</dbReference>
<dbReference type="EMBL" id="LKMD01000104">
    <property type="protein sequence ID" value="PIA94980.1"/>
    <property type="molecule type" value="Genomic_DNA"/>
</dbReference>
<sequence>MLKFGRNSPTPPHPSCSIFRSFSHRHHQHISLAWNDDDKSAPPTMSSFLFWLSSSATVLTLLIHALNFLGRQFNMPILEFYGRSIASFVALFICATYGTIASALLSLVGYGGLGQWTTARAFKWTMLLFTGVWFDVQDEKDVLGTTRPAVFVGNHQTELDVLVLGHIFPRYCSVTAKASLKWWPFLGWFMALSKTVFIERKSRAQAFAAFDDAAKQMQSAKQSVYIFPEGTRSYYEHPDLLQFKKGAFHLAIQAQVPIVPVVVANYSNVLNVKRKRFRSGVIPVKVLDAISTKGKTKEDVDAILEETREKMLKELKALHEQVQKQGVAVNKQEAGQGHSTATQNGKATERKVMNAAA</sequence>
<dbReference type="Proteomes" id="UP000230605">
    <property type="component" value="Chromosome 6"/>
</dbReference>
<dbReference type="CDD" id="cd07989">
    <property type="entry name" value="LPLAT_AGPAT-like"/>
    <property type="match status" value="1"/>
</dbReference>
<reference evidence="8 9" key="1">
    <citation type="submission" date="2015-10" db="EMBL/GenBank/DDBJ databases">
        <title>The cercosporin biosynthetic gene cluster was horizontally transferred to several fungal lineages and shown to be expanded in Cercospora beticola based on microsynteny with recipient genomes.</title>
        <authorList>
            <person name="De Jonge R."/>
            <person name="Ebert M.K."/>
            <person name="Suttle J.C."/>
            <person name="Jurick Ii W.M."/>
            <person name="Secor G.A."/>
            <person name="Thomma B.P."/>
            <person name="Van De Peer Y."/>
            <person name="Bolton M.D."/>
        </authorList>
    </citation>
    <scope>NUCLEOTIDE SEQUENCE [LARGE SCALE GENOMIC DNA]</scope>
    <source>
        <strain evidence="8 9">09-40</strain>
    </source>
</reference>
<evidence type="ECO:0000313" key="9">
    <source>
        <dbReference type="Proteomes" id="UP000230605"/>
    </source>
</evidence>
<accession>A0A2G5HR24</accession>
<dbReference type="OrthoDB" id="202234at2759"/>
<gene>
    <name evidence="8" type="ORF">CB0940_08114</name>
</gene>
<feature type="compositionally biased region" description="Basic and acidic residues" evidence="5">
    <location>
        <begin position="347"/>
        <end position="357"/>
    </location>
</feature>
<comment type="similarity">
    <text evidence="1 4">Belongs to the 1-acyl-sn-glycerol-3-phosphate acyltransferase family.</text>
</comment>
<keyword evidence="3 4" id="KW-0012">Acyltransferase</keyword>
<comment type="catalytic activity">
    <reaction evidence="4">
        <text>a 1-acyl-sn-glycero-3-phosphate + an acyl-CoA = a 1,2-diacyl-sn-glycero-3-phosphate + CoA</text>
        <dbReference type="Rhea" id="RHEA:19709"/>
        <dbReference type="ChEBI" id="CHEBI:57287"/>
        <dbReference type="ChEBI" id="CHEBI:57970"/>
        <dbReference type="ChEBI" id="CHEBI:58342"/>
        <dbReference type="ChEBI" id="CHEBI:58608"/>
        <dbReference type="EC" id="2.3.1.51"/>
    </reaction>
</comment>
<evidence type="ECO:0000256" key="6">
    <source>
        <dbReference type="SAM" id="Phobius"/>
    </source>
</evidence>
<proteinExistence type="inferred from homology"/>
<dbReference type="GO" id="GO:0005783">
    <property type="term" value="C:endoplasmic reticulum"/>
    <property type="evidence" value="ECO:0007669"/>
    <property type="project" value="TreeGrafter"/>
</dbReference>
<dbReference type="PANTHER" id="PTHR10434:SF11">
    <property type="entry name" value="1-ACYL-SN-GLYCEROL-3-PHOSPHATE ACYLTRANSFERASE"/>
    <property type="match status" value="1"/>
</dbReference>
<evidence type="ECO:0000256" key="5">
    <source>
        <dbReference type="SAM" id="MobiDB-lite"/>
    </source>
</evidence>
<feature type="region of interest" description="Disordered" evidence="5">
    <location>
        <begin position="326"/>
        <end position="357"/>
    </location>
</feature>
<dbReference type="EC" id="2.3.1.51" evidence="4"/>
<comment type="caution">
    <text evidence="8">The sequence shown here is derived from an EMBL/GenBank/DDBJ whole genome shotgun (WGS) entry which is preliminary data.</text>
</comment>
<organism evidence="8 9">
    <name type="scientific">Cercospora beticola</name>
    <name type="common">Sugarbeet leaf spot fungus</name>
    <dbReference type="NCBI Taxonomy" id="122368"/>
    <lineage>
        <taxon>Eukaryota</taxon>
        <taxon>Fungi</taxon>
        <taxon>Dikarya</taxon>
        <taxon>Ascomycota</taxon>
        <taxon>Pezizomycotina</taxon>
        <taxon>Dothideomycetes</taxon>
        <taxon>Dothideomycetidae</taxon>
        <taxon>Mycosphaerellales</taxon>
        <taxon>Mycosphaerellaceae</taxon>
        <taxon>Cercospora</taxon>
    </lineage>
</organism>
<evidence type="ECO:0000259" key="7">
    <source>
        <dbReference type="SMART" id="SM00563"/>
    </source>
</evidence>
<keyword evidence="6" id="KW-0812">Transmembrane</keyword>
<dbReference type="PANTHER" id="PTHR10434">
    <property type="entry name" value="1-ACYL-SN-GLYCEROL-3-PHOSPHATE ACYLTRANSFERASE"/>
    <property type="match status" value="1"/>
</dbReference>
<dbReference type="AlphaFoldDB" id="A0A2G5HR24"/>
<feature type="transmembrane region" description="Helical" evidence="6">
    <location>
        <begin position="48"/>
        <end position="69"/>
    </location>
</feature>
<evidence type="ECO:0000313" key="8">
    <source>
        <dbReference type="EMBL" id="PIA94980.1"/>
    </source>
</evidence>
<dbReference type="InterPro" id="IPR004552">
    <property type="entry name" value="AGP_acyltrans"/>
</dbReference>
<comment type="domain">
    <text evidence="4">The HXXXXD motif is essential for acyltransferase activity and may constitute the binding site for the phosphate moiety of the glycerol-3-phosphate.</text>
</comment>
<evidence type="ECO:0000256" key="2">
    <source>
        <dbReference type="ARBA" id="ARBA00022679"/>
    </source>
</evidence>
<keyword evidence="4" id="KW-0444">Lipid biosynthesis</keyword>
<evidence type="ECO:0000256" key="4">
    <source>
        <dbReference type="RuleBase" id="RU361267"/>
    </source>
</evidence>
<dbReference type="Pfam" id="PF01553">
    <property type="entry name" value="Acyltransferase"/>
    <property type="match status" value="1"/>
</dbReference>
<keyword evidence="4" id="KW-0443">Lipid metabolism</keyword>
<dbReference type="SMART" id="SM00563">
    <property type="entry name" value="PlsC"/>
    <property type="match status" value="1"/>
</dbReference>
<feature type="domain" description="Phospholipid/glycerol acyltransferase" evidence="7">
    <location>
        <begin position="149"/>
        <end position="266"/>
    </location>
</feature>
<feature type="transmembrane region" description="Helical" evidence="6">
    <location>
        <begin position="89"/>
        <end position="113"/>
    </location>
</feature>
<evidence type="ECO:0000256" key="3">
    <source>
        <dbReference type="ARBA" id="ARBA00023315"/>
    </source>
</evidence>
<dbReference type="GO" id="GO:0006654">
    <property type="term" value="P:phosphatidic acid biosynthetic process"/>
    <property type="evidence" value="ECO:0007669"/>
    <property type="project" value="TreeGrafter"/>
</dbReference>
<evidence type="ECO:0000256" key="1">
    <source>
        <dbReference type="ARBA" id="ARBA00008655"/>
    </source>
</evidence>
<keyword evidence="4" id="KW-1208">Phospholipid metabolism</keyword>
<keyword evidence="4" id="KW-0594">Phospholipid biosynthesis</keyword>
<protein>
    <recommendedName>
        <fullName evidence="4">1-acyl-sn-glycerol-3-phosphate acyltransferase</fullName>
        <ecNumber evidence="4">2.3.1.51</ecNumber>
    </recommendedName>
</protein>
<keyword evidence="2 4" id="KW-0808">Transferase</keyword>
<dbReference type="SUPFAM" id="SSF69593">
    <property type="entry name" value="Glycerol-3-phosphate (1)-acyltransferase"/>
    <property type="match status" value="1"/>
</dbReference>
<dbReference type="GO" id="GO:0003841">
    <property type="term" value="F:1-acylglycerol-3-phosphate O-acyltransferase activity"/>
    <property type="evidence" value="ECO:0007669"/>
    <property type="project" value="UniProtKB-UniRule"/>
</dbReference>
<keyword evidence="6" id="KW-1133">Transmembrane helix</keyword>